<evidence type="ECO:0000256" key="4">
    <source>
        <dbReference type="ARBA" id="ARBA00022982"/>
    </source>
</evidence>
<dbReference type="Pfam" id="PF13459">
    <property type="entry name" value="Fer4_15"/>
    <property type="match status" value="1"/>
</dbReference>
<feature type="domain" description="4Fe-4S ferredoxin-type" evidence="9">
    <location>
        <begin position="1"/>
        <end position="29"/>
    </location>
</feature>
<dbReference type="PROSITE" id="PS51379">
    <property type="entry name" value="4FE4S_FER_2"/>
    <property type="match status" value="1"/>
</dbReference>
<accession>A0ABT4V481</accession>
<evidence type="ECO:0000256" key="3">
    <source>
        <dbReference type="ARBA" id="ARBA00022723"/>
    </source>
</evidence>
<proteinExistence type="predicted"/>
<dbReference type="Proteomes" id="UP001210380">
    <property type="component" value="Unassembled WGS sequence"/>
</dbReference>
<dbReference type="SUPFAM" id="SSF54862">
    <property type="entry name" value="4Fe-4S ferredoxins"/>
    <property type="match status" value="1"/>
</dbReference>
<evidence type="ECO:0000256" key="8">
    <source>
        <dbReference type="RuleBase" id="RU368020"/>
    </source>
</evidence>
<keyword evidence="6 8" id="KW-0411">Iron-sulfur</keyword>
<dbReference type="InterPro" id="IPR051269">
    <property type="entry name" value="Fe-S_cluster_ET"/>
</dbReference>
<evidence type="ECO:0000313" key="11">
    <source>
        <dbReference type="Proteomes" id="UP001210380"/>
    </source>
</evidence>
<organism evidence="10 11">
    <name type="scientific">Saccharopolyspora oryzae</name>
    <dbReference type="NCBI Taxonomy" id="2997343"/>
    <lineage>
        <taxon>Bacteria</taxon>
        <taxon>Bacillati</taxon>
        <taxon>Actinomycetota</taxon>
        <taxon>Actinomycetes</taxon>
        <taxon>Pseudonocardiales</taxon>
        <taxon>Pseudonocardiaceae</taxon>
        <taxon>Saccharopolyspora</taxon>
    </lineage>
</organism>
<evidence type="ECO:0000313" key="10">
    <source>
        <dbReference type="EMBL" id="MDA3628775.1"/>
    </source>
</evidence>
<keyword evidence="2 8" id="KW-0813">Transport</keyword>
<protein>
    <recommendedName>
        <fullName evidence="8">Ferredoxin</fullName>
    </recommendedName>
</protein>
<keyword evidence="4 8" id="KW-0249">Electron transport</keyword>
<keyword evidence="3 8" id="KW-0479">Metal-binding</keyword>
<dbReference type="RefSeq" id="WP_270951692.1">
    <property type="nucleotide sequence ID" value="NZ_JAQGLA010000052.1"/>
</dbReference>
<dbReference type="InterPro" id="IPR017896">
    <property type="entry name" value="4Fe4S_Fe-S-bd"/>
</dbReference>
<dbReference type="InterPro" id="IPR001080">
    <property type="entry name" value="3Fe4S_ferredoxin"/>
</dbReference>
<evidence type="ECO:0000256" key="2">
    <source>
        <dbReference type="ARBA" id="ARBA00022448"/>
    </source>
</evidence>
<keyword evidence="7" id="KW-0003">3Fe-4S</keyword>
<evidence type="ECO:0000256" key="5">
    <source>
        <dbReference type="ARBA" id="ARBA00023004"/>
    </source>
</evidence>
<comment type="cofactor">
    <cofactor evidence="1">
        <name>[3Fe-4S] cluster</name>
        <dbReference type="ChEBI" id="CHEBI:21137"/>
    </cofactor>
</comment>
<dbReference type="Gene3D" id="3.30.70.20">
    <property type="match status" value="1"/>
</dbReference>
<dbReference type="PANTHER" id="PTHR36923:SF3">
    <property type="entry name" value="FERREDOXIN"/>
    <property type="match status" value="1"/>
</dbReference>
<comment type="caution">
    <text evidence="10">The sequence shown here is derived from an EMBL/GenBank/DDBJ whole genome shotgun (WGS) entry which is preliminary data.</text>
</comment>
<keyword evidence="11" id="KW-1185">Reference proteome</keyword>
<evidence type="ECO:0000256" key="6">
    <source>
        <dbReference type="ARBA" id="ARBA00023014"/>
    </source>
</evidence>
<dbReference type="PANTHER" id="PTHR36923">
    <property type="entry name" value="FERREDOXIN"/>
    <property type="match status" value="1"/>
</dbReference>
<dbReference type="EMBL" id="JAQGLA010000052">
    <property type="protein sequence ID" value="MDA3628775.1"/>
    <property type="molecule type" value="Genomic_DNA"/>
</dbReference>
<comment type="function">
    <text evidence="8">Ferredoxins are iron-sulfur proteins that transfer electrons in a wide variety of metabolic reactions.</text>
</comment>
<evidence type="ECO:0000256" key="1">
    <source>
        <dbReference type="ARBA" id="ARBA00001927"/>
    </source>
</evidence>
<keyword evidence="5 8" id="KW-0408">Iron</keyword>
<evidence type="ECO:0000259" key="9">
    <source>
        <dbReference type="PROSITE" id="PS51379"/>
    </source>
</evidence>
<gene>
    <name evidence="10" type="ORF">OU415_25305</name>
</gene>
<sequence length="65" mass="6931">MRIEADLDRCAGAGQCVLSAPTWFDQDEEDGRVIVLAAEVDGSGAEEVREAVRLCPAQALALVDQ</sequence>
<reference evidence="10 11" key="1">
    <citation type="submission" date="2022-11" db="EMBL/GenBank/DDBJ databases">
        <title>Draft genome sequence of Saccharopolyspora sp. WRP15-2 isolated from rhizosphere soils of wild rice in Thailand.</title>
        <authorList>
            <person name="Duangmal K."/>
            <person name="Kammanee S."/>
            <person name="Muangham S."/>
        </authorList>
    </citation>
    <scope>NUCLEOTIDE SEQUENCE [LARGE SCALE GENOMIC DNA]</scope>
    <source>
        <strain evidence="10 11">WRP15-2</strain>
    </source>
</reference>
<dbReference type="PRINTS" id="PR00352">
    <property type="entry name" value="3FE4SFRDOXIN"/>
</dbReference>
<evidence type="ECO:0000256" key="7">
    <source>
        <dbReference type="ARBA" id="ARBA00023291"/>
    </source>
</evidence>
<name>A0ABT4V481_9PSEU</name>